<evidence type="ECO:0000313" key="1">
    <source>
        <dbReference type="EMBL" id="MDM8562289.1"/>
    </source>
</evidence>
<proteinExistence type="predicted"/>
<protein>
    <submittedName>
        <fullName evidence="1">Uncharacterized protein</fullName>
    </submittedName>
</protein>
<dbReference type="Proteomes" id="UP001171945">
    <property type="component" value="Unassembled WGS sequence"/>
</dbReference>
<gene>
    <name evidence="1" type="ORF">QUF54_02945</name>
</gene>
<reference evidence="1" key="1">
    <citation type="submission" date="2023-06" db="EMBL/GenBank/DDBJ databases">
        <title>Uncultivated large filamentous bacteria from sulfidic sediments reveal new species and different genomic features in energy metabolism and defense.</title>
        <authorList>
            <person name="Fonseca A."/>
        </authorList>
    </citation>
    <scope>NUCLEOTIDE SEQUENCE</scope>
    <source>
        <strain evidence="1">HSG4</strain>
    </source>
</reference>
<comment type="caution">
    <text evidence="1">The sequence shown here is derived from an EMBL/GenBank/DDBJ whole genome shotgun (WGS) entry which is preliminary data.</text>
</comment>
<keyword evidence="2" id="KW-1185">Reference proteome</keyword>
<organism evidence="1 2">
    <name type="scientific">Candidatus Marithioploca araucensis</name>
    <dbReference type="NCBI Taxonomy" id="70273"/>
    <lineage>
        <taxon>Bacteria</taxon>
        <taxon>Pseudomonadati</taxon>
        <taxon>Pseudomonadota</taxon>
        <taxon>Gammaproteobacteria</taxon>
        <taxon>Thiotrichales</taxon>
        <taxon>Thiotrichaceae</taxon>
        <taxon>Candidatus Marithioploca</taxon>
    </lineage>
</organism>
<accession>A0ABT7VRJ4</accession>
<dbReference type="EMBL" id="JAUCGM010000106">
    <property type="protein sequence ID" value="MDM8562289.1"/>
    <property type="molecule type" value="Genomic_DNA"/>
</dbReference>
<evidence type="ECO:0000313" key="2">
    <source>
        <dbReference type="Proteomes" id="UP001171945"/>
    </source>
</evidence>
<name>A0ABT7VRJ4_9GAMM</name>
<sequence length="135" mass="15679">MLANRLNASIQSHAHDELFILQLSTTFPLKLEILAIYFPPDHLPVPEIIWRLKQDDIHFQTTLVISLEPTTDLLTYGKDRTNLWVIPDSRALTNLLLSPNPVEVLTRLFATQLAIITLSPYQTRRIKNQRIFFFK</sequence>